<evidence type="ECO:0000313" key="3">
    <source>
        <dbReference type="Proteomes" id="UP000265515"/>
    </source>
</evidence>
<dbReference type="Proteomes" id="UP000265515">
    <property type="component" value="Unassembled WGS sequence"/>
</dbReference>
<gene>
    <name evidence="2" type="ORF">CBR_g12384</name>
</gene>
<evidence type="ECO:0000313" key="2">
    <source>
        <dbReference type="EMBL" id="GBG72817.1"/>
    </source>
</evidence>
<evidence type="ECO:0000256" key="1">
    <source>
        <dbReference type="SAM" id="MobiDB-lite"/>
    </source>
</evidence>
<sequence>MLKTETHDILKSNAAEILTLSRMNELPQTDPVDYHDLATVVVDDVEYVLLDQIMDFMLKTDNDTNLIHEALHEVIEDAIAVAELADVGSTKDENQLVSGTPICQGDIFTVLEDLTRTSTKAERMSKRMQGWQLVVAEAINATHHMPESTLQTTSGVGCVIAVQNPLTIPTADTLSVHNAFRAWRLPPFRPSHEIIEGHEQVAFQGMHADGGTSESGNAQTGDNEKPPSCEVGLSGSNICDDEEDDEYDSYWDVQRGGRQASKRCCHTILRLARVFAEPHPLIRVADKAITPDGSLQFAGVKAVMSCMKNGKRWRRTGKSWFVLVHKETILMTSMSWGVNLSCIIHGAVSTACG</sequence>
<proteinExistence type="predicted"/>
<dbReference type="Gramene" id="GBG72817">
    <property type="protein sequence ID" value="GBG72817"/>
    <property type="gene ID" value="CBR_g12384"/>
</dbReference>
<feature type="compositionally biased region" description="Polar residues" evidence="1">
    <location>
        <begin position="212"/>
        <end position="221"/>
    </location>
</feature>
<dbReference type="AlphaFoldDB" id="A0A388KRZ3"/>
<organism evidence="2 3">
    <name type="scientific">Chara braunii</name>
    <name type="common">Braun's stonewort</name>
    <dbReference type="NCBI Taxonomy" id="69332"/>
    <lineage>
        <taxon>Eukaryota</taxon>
        <taxon>Viridiplantae</taxon>
        <taxon>Streptophyta</taxon>
        <taxon>Charophyceae</taxon>
        <taxon>Charales</taxon>
        <taxon>Characeae</taxon>
        <taxon>Chara</taxon>
    </lineage>
</organism>
<reference evidence="2 3" key="1">
    <citation type="journal article" date="2018" name="Cell">
        <title>The Chara Genome: Secondary Complexity and Implications for Plant Terrestrialization.</title>
        <authorList>
            <person name="Nishiyama T."/>
            <person name="Sakayama H."/>
            <person name="Vries J.D."/>
            <person name="Buschmann H."/>
            <person name="Saint-Marcoux D."/>
            <person name="Ullrich K.K."/>
            <person name="Haas F.B."/>
            <person name="Vanderstraeten L."/>
            <person name="Becker D."/>
            <person name="Lang D."/>
            <person name="Vosolsobe S."/>
            <person name="Rombauts S."/>
            <person name="Wilhelmsson P.K.I."/>
            <person name="Janitza P."/>
            <person name="Kern R."/>
            <person name="Heyl A."/>
            <person name="Rumpler F."/>
            <person name="Villalobos L.I.A.C."/>
            <person name="Clay J.M."/>
            <person name="Skokan R."/>
            <person name="Toyoda A."/>
            <person name="Suzuki Y."/>
            <person name="Kagoshima H."/>
            <person name="Schijlen E."/>
            <person name="Tajeshwar N."/>
            <person name="Catarino B."/>
            <person name="Hetherington A.J."/>
            <person name="Saltykova A."/>
            <person name="Bonnot C."/>
            <person name="Breuninger H."/>
            <person name="Symeonidi A."/>
            <person name="Radhakrishnan G.V."/>
            <person name="Van Nieuwerburgh F."/>
            <person name="Deforce D."/>
            <person name="Chang C."/>
            <person name="Karol K.G."/>
            <person name="Hedrich R."/>
            <person name="Ulvskov P."/>
            <person name="Glockner G."/>
            <person name="Delwiche C.F."/>
            <person name="Petrasek J."/>
            <person name="Van de Peer Y."/>
            <person name="Friml J."/>
            <person name="Beilby M."/>
            <person name="Dolan L."/>
            <person name="Kohara Y."/>
            <person name="Sugano S."/>
            <person name="Fujiyama A."/>
            <person name="Delaux P.-M."/>
            <person name="Quint M."/>
            <person name="TheiBen G."/>
            <person name="Hagemann M."/>
            <person name="Harholt J."/>
            <person name="Dunand C."/>
            <person name="Zachgo S."/>
            <person name="Langdale J."/>
            <person name="Maumus F."/>
            <person name="Straeten D.V.D."/>
            <person name="Gould S.B."/>
            <person name="Rensing S.A."/>
        </authorList>
    </citation>
    <scope>NUCLEOTIDE SEQUENCE [LARGE SCALE GENOMIC DNA]</scope>
    <source>
        <strain evidence="2 3">S276</strain>
    </source>
</reference>
<accession>A0A388KRZ3</accession>
<protein>
    <submittedName>
        <fullName evidence="2">Uncharacterized protein</fullName>
    </submittedName>
</protein>
<name>A0A388KRZ3_CHABU</name>
<feature type="region of interest" description="Disordered" evidence="1">
    <location>
        <begin position="206"/>
        <end position="241"/>
    </location>
</feature>
<comment type="caution">
    <text evidence="2">The sequence shown here is derived from an EMBL/GenBank/DDBJ whole genome shotgun (WGS) entry which is preliminary data.</text>
</comment>
<keyword evidence="3" id="KW-1185">Reference proteome</keyword>
<dbReference type="EMBL" id="BFEA01000172">
    <property type="protein sequence ID" value="GBG72817.1"/>
    <property type="molecule type" value="Genomic_DNA"/>
</dbReference>